<evidence type="ECO:0000259" key="2">
    <source>
        <dbReference type="Pfam" id="PF00534"/>
    </source>
</evidence>
<evidence type="ECO:0000256" key="1">
    <source>
        <dbReference type="ARBA" id="ARBA00022679"/>
    </source>
</evidence>
<keyword evidence="1 3" id="KW-0808">Transferase</keyword>
<dbReference type="Gene3D" id="3.40.50.2000">
    <property type="entry name" value="Glycogen Phosphorylase B"/>
    <property type="match status" value="2"/>
</dbReference>
<name>A0A1G4VJK5_9MYCO</name>
<reference evidence="4" key="1">
    <citation type="submission" date="2016-10" db="EMBL/GenBank/DDBJ databases">
        <authorList>
            <person name="Varghese N."/>
            <person name="Submissions S."/>
        </authorList>
    </citation>
    <scope>NUCLEOTIDE SEQUENCE [LARGE SCALE GENOMIC DNA]</scope>
    <source>
        <strain evidence="4">UNC267MFSha1.1M11</strain>
    </source>
</reference>
<dbReference type="SUPFAM" id="SSF53756">
    <property type="entry name" value="UDP-Glycosyltransferase/glycogen phosphorylase"/>
    <property type="match status" value="1"/>
</dbReference>
<dbReference type="CDD" id="cd03809">
    <property type="entry name" value="GT4_MtfB-like"/>
    <property type="match status" value="1"/>
</dbReference>
<dbReference type="GO" id="GO:0016757">
    <property type="term" value="F:glycosyltransferase activity"/>
    <property type="evidence" value="ECO:0007669"/>
    <property type="project" value="InterPro"/>
</dbReference>
<evidence type="ECO:0000313" key="3">
    <source>
        <dbReference type="EMBL" id="SCX07017.1"/>
    </source>
</evidence>
<accession>A0A1G4VJK5</accession>
<feature type="domain" description="Glycosyl transferase family 1" evidence="2">
    <location>
        <begin position="205"/>
        <end position="299"/>
    </location>
</feature>
<gene>
    <name evidence="3" type="ORF">SAMN02799620_00960</name>
</gene>
<dbReference type="Proteomes" id="UP000199707">
    <property type="component" value="Unassembled WGS sequence"/>
</dbReference>
<dbReference type="RefSeq" id="WP_235632702.1">
    <property type="nucleotide sequence ID" value="NZ_FMUB01000002.1"/>
</dbReference>
<organism evidence="3 4">
    <name type="scientific">Mycolicibacterium fluoranthenivorans</name>
    <dbReference type="NCBI Taxonomy" id="258505"/>
    <lineage>
        <taxon>Bacteria</taxon>
        <taxon>Bacillati</taxon>
        <taxon>Actinomycetota</taxon>
        <taxon>Actinomycetes</taxon>
        <taxon>Mycobacteriales</taxon>
        <taxon>Mycobacteriaceae</taxon>
        <taxon>Mycolicibacterium</taxon>
    </lineage>
</organism>
<dbReference type="PANTHER" id="PTHR46401:SF2">
    <property type="entry name" value="GLYCOSYLTRANSFERASE WBBK-RELATED"/>
    <property type="match status" value="1"/>
</dbReference>
<dbReference type="EMBL" id="FMUB01000002">
    <property type="protein sequence ID" value="SCX07017.1"/>
    <property type="molecule type" value="Genomic_DNA"/>
</dbReference>
<proteinExistence type="predicted"/>
<evidence type="ECO:0000313" key="4">
    <source>
        <dbReference type="Proteomes" id="UP000199707"/>
    </source>
</evidence>
<dbReference type="PANTHER" id="PTHR46401">
    <property type="entry name" value="GLYCOSYLTRANSFERASE WBBK-RELATED"/>
    <property type="match status" value="1"/>
</dbReference>
<protein>
    <submittedName>
        <fullName evidence="3">Glycosyltransferase involved in cell wall bisynthesis</fullName>
    </submittedName>
</protein>
<dbReference type="AlphaFoldDB" id="A0A1G4VJK5"/>
<dbReference type="STRING" id="1502745.SAMN02799620_00960"/>
<dbReference type="Pfam" id="PF00534">
    <property type="entry name" value="Glycos_transf_1"/>
    <property type="match status" value="1"/>
</dbReference>
<sequence>MVRAIATTGRFELIIHVPANAPAAAVPSTGDAGVDIRRARFSGAIFEQIYLPAVTMGRPLLNFAGSAPLLKRRQLVTMHDATPFRCPRGFSKTFVIRHYLTYWWLGRVAEGLATVSLYSAHELSDVLHIDVDRFIVAGGSADSLTGVRPERPDQVPDDDYYLVVDTAAQHENVCVAVQSMTGSGRGVLAVGMLGAPRAPVPPERAVFAGHLTDAELVWLYRHSQGLVLPAAYEGFGLSALEAQALGCPVVCSDAGVLPDVCHDGALYFDPDEPDTLLAQLDRLETEIGLAEDLRRQGYENARRHSWTDAAQQIVDWVGAAWTARPRR</sequence>
<dbReference type="InterPro" id="IPR001296">
    <property type="entry name" value="Glyco_trans_1"/>
</dbReference>
<dbReference type="GO" id="GO:0009103">
    <property type="term" value="P:lipopolysaccharide biosynthetic process"/>
    <property type="evidence" value="ECO:0007669"/>
    <property type="project" value="TreeGrafter"/>
</dbReference>